<keyword evidence="8" id="KW-0249">Electron transport</keyword>
<dbReference type="Pfam" id="PF01292">
    <property type="entry name" value="Ni_hydr_CYTB"/>
    <property type="match status" value="1"/>
</dbReference>
<keyword evidence="5" id="KW-0349">Heme</keyword>
<dbReference type="SUPFAM" id="SSF81342">
    <property type="entry name" value="Transmembrane di-heme cytochromes"/>
    <property type="match status" value="1"/>
</dbReference>
<evidence type="ECO:0000256" key="11">
    <source>
        <dbReference type="ARBA" id="ARBA00023136"/>
    </source>
</evidence>
<proteinExistence type="inferred from homology"/>
<dbReference type="GO" id="GO:0009055">
    <property type="term" value="F:electron transfer activity"/>
    <property type="evidence" value="ECO:0007669"/>
    <property type="project" value="InterPro"/>
</dbReference>
<feature type="transmembrane region" description="Helical" evidence="13">
    <location>
        <begin position="42"/>
        <end position="62"/>
    </location>
</feature>
<evidence type="ECO:0000256" key="13">
    <source>
        <dbReference type="SAM" id="Phobius"/>
    </source>
</evidence>
<organism evidence="15 16">
    <name type="scientific">Sideroxyarcus emersonii</name>
    <dbReference type="NCBI Taxonomy" id="2764705"/>
    <lineage>
        <taxon>Bacteria</taxon>
        <taxon>Pseudomonadati</taxon>
        <taxon>Pseudomonadota</taxon>
        <taxon>Betaproteobacteria</taxon>
        <taxon>Nitrosomonadales</taxon>
        <taxon>Gallionellaceae</taxon>
        <taxon>Sideroxyarcus</taxon>
    </lineage>
</organism>
<dbReference type="GO" id="GO:0005886">
    <property type="term" value="C:plasma membrane"/>
    <property type="evidence" value="ECO:0007669"/>
    <property type="project" value="UniProtKB-SubCell"/>
</dbReference>
<name>A0AAN1XB02_9PROT</name>
<accession>A0AAN1XB02</accession>
<feature type="transmembrane region" description="Helical" evidence="13">
    <location>
        <begin position="135"/>
        <end position="157"/>
    </location>
</feature>
<evidence type="ECO:0000256" key="1">
    <source>
        <dbReference type="ARBA" id="ARBA00001970"/>
    </source>
</evidence>
<evidence type="ECO:0000256" key="5">
    <source>
        <dbReference type="ARBA" id="ARBA00022617"/>
    </source>
</evidence>
<dbReference type="PANTHER" id="PTHR30529:SF1">
    <property type="entry name" value="CYTOCHROME B561 HOMOLOG 2"/>
    <property type="match status" value="1"/>
</dbReference>
<evidence type="ECO:0000259" key="14">
    <source>
        <dbReference type="Pfam" id="PF01292"/>
    </source>
</evidence>
<evidence type="ECO:0000256" key="3">
    <source>
        <dbReference type="ARBA" id="ARBA00022448"/>
    </source>
</evidence>
<dbReference type="GO" id="GO:0020037">
    <property type="term" value="F:heme binding"/>
    <property type="evidence" value="ECO:0007669"/>
    <property type="project" value="TreeGrafter"/>
</dbReference>
<sequence>MKQYSKRTALIHWLVFLLVIAALFLGHELDESKNTAQKISMFPVHFLIGDLVLLLVLLRIYFRKKDGEPAPANANPLLNKIAAATHVLLNLSLIAVAVSGIVTAVTSGVIEAIKKGDPNLIPDFSKVDAKEFHELFIGIMLLLVAFHVVAALYHQFVVKDHLLRRIMVRRF</sequence>
<dbReference type="InterPro" id="IPR016174">
    <property type="entry name" value="Di-haem_cyt_TM"/>
</dbReference>
<reference evidence="15 16" key="1">
    <citation type="journal article" date="2022" name="Int. J. Syst. Evol. Microbiol.">
        <title>&lt;i&gt;Sideroxyarcus emersonii&lt;/i&gt; gen. nov. sp. nov., a neutrophilic, microaerobic iron- and thiosulfate-oxidizing bacterium isolated from iron-rich wetland sediment.</title>
        <authorList>
            <person name="Kato S."/>
            <person name="Itoh T."/>
            <person name="Iino T."/>
            <person name="Ohkuma M."/>
        </authorList>
    </citation>
    <scope>NUCLEOTIDE SEQUENCE [LARGE SCALE GENOMIC DNA]</scope>
    <source>
        <strain evidence="15 16">MIZ01</strain>
    </source>
</reference>
<dbReference type="EMBL" id="AP023423">
    <property type="protein sequence ID" value="BCK88197.1"/>
    <property type="molecule type" value="Genomic_DNA"/>
</dbReference>
<comment type="cofactor">
    <cofactor evidence="1">
        <name>heme b</name>
        <dbReference type="ChEBI" id="CHEBI:60344"/>
    </cofactor>
</comment>
<evidence type="ECO:0000256" key="6">
    <source>
        <dbReference type="ARBA" id="ARBA00022692"/>
    </source>
</evidence>
<dbReference type="AlphaFoldDB" id="A0AAN1XB02"/>
<feature type="domain" description="Cytochrome b561 bacterial/Ni-hydrogenase" evidence="14">
    <location>
        <begin position="4"/>
        <end position="166"/>
    </location>
</feature>
<keyword evidence="6 13" id="KW-0812">Transmembrane</keyword>
<evidence type="ECO:0000256" key="12">
    <source>
        <dbReference type="ARBA" id="ARBA00037975"/>
    </source>
</evidence>
<comment type="similarity">
    <text evidence="12">Belongs to the cytochrome b561 family.</text>
</comment>
<keyword evidence="3" id="KW-0813">Transport</keyword>
<keyword evidence="9 13" id="KW-1133">Transmembrane helix</keyword>
<evidence type="ECO:0000256" key="2">
    <source>
        <dbReference type="ARBA" id="ARBA00004651"/>
    </source>
</evidence>
<keyword evidence="4" id="KW-1003">Cell membrane</keyword>
<dbReference type="InterPro" id="IPR011577">
    <property type="entry name" value="Cyt_b561_bac/Ni-Hgenase"/>
</dbReference>
<keyword evidence="10" id="KW-0408">Iron</keyword>
<dbReference type="PANTHER" id="PTHR30529">
    <property type="entry name" value="CYTOCHROME B561"/>
    <property type="match status" value="1"/>
</dbReference>
<evidence type="ECO:0000256" key="8">
    <source>
        <dbReference type="ARBA" id="ARBA00022982"/>
    </source>
</evidence>
<dbReference type="InterPro" id="IPR052168">
    <property type="entry name" value="Cytochrome_b561_oxidase"/>
</dbReference>
<dbReference type="GO" id="GO:0022904">
    <property type="term" value="P:respiratory electron transport chain"/>
    <property type="evidence" value="ECO:0007669"/>
    <property type="project" value="InterPro"/>
</dbReference>
<evidence type="ECO:0000256" key="7">
    <source>
        <dbReference type="ARBA" id="ARBA00022723"/>
    </source>
</evidence>
<evidence type="ECO:0000256" key="9">
    <source>
        <dbReference type="ARBA" id="ARBA00022989"/>
    </source>
</evidence>
<keyword evidence="11 13" id="KW-0472">Membrane</keyword>
<keyword evidence="7" id="KW-0479">Metal-binding</keyword>
<evidence type="ECO:0000256" key="10">
    <source>
        <dbReference type="ARBA" id="ARBA00023004"/>
    </source>
</evidence>
<dbReference type="RefSeq" id="WP_237246732.1">
    <property type="nucleotide sequence ID" value="NZ_AP023423.1"/>
</dbReference>
<gene>
    <name evidence="15" type="ORF">MIZ01_1998</name>
</gene>
<evidence type="ECO:0000256" key="4">
    <source>
        <dbReference type="ARBA" id="ARBA00022475"/>
    </source>
</evidence>
<evidence type="ECO:0000313" key="15">
    <source>
        <dbReference type="EMBL" id="BCK88197.1"/>
    </source>
</evidence>
<dbReference type="GO" id="GO:0046872">
    <property type="term" value="F:metal ion binding"/>
    <property type="evidence" value="ECO:0007669"/>
    <property type="project" value="UniProtKB-KW"/>
</dbReference>
<protein>
    <submittedName>
        <fullName evidence="15">Cytochrome b561</fullName>
    </submittedName>
</protein>
<comment type="subcellular location">
    <subcellularLocation>
        <location evidence="2">Cell membrane</location>
        <topology evidence="2">Multi-pass membrane protein</topology>
    </subcellularLocation>
</comment>
<dbReference type="KEGG" id="seme:MIZ01_1998"/>
<keyword evidence="16" id="KW-1185">Reference proteome</keyword>
<evidence type="ECO:0000313" key="16">
    <source>
        <dbReference type="Proteomes" id="UP001320326"/>
    </source>
</evidence>
<dbReference type="Proteomes" id="UP001320326">
    <property type="component" value="Chromosome"/>
</dbReference>
<feature type="transmembrane region" description="Helical" evidence="13">
    <location>
        <begin position="83"/>
        <end position="110"/>
    </location>
</feature>